<dbReference type="InterPro" id="IPR003140">
    <property type="entry name" value="PLipase/COase/thioEstase"/>
</dbReference>
<dbReference type="Pfam" id="PF02230">
    <property type="entry name" value="Abhydrolase_2"/>
    <property type="match status" value="1"/>
</dbReference>
<dbReference type="EMBL" id="JBHSBY010000129">
    <property type="protein sequence ID" value="MFC4197874.1"/>
    <property type="molecule type" value="Genomic_DNA"/>
</dbReference>
<keyword evidence="1 2" id="KW-0732">Signal</keyword>
<evidence type="ECO:0000256" key="2">
    <source>
        <dbReference type="SAM" id="SignalP"/>
    </source>
</evidence>
<organism evidence="4 5">
    <name type="scientific">Pedobacter jamesrossensis</name>
    <dbReference type="NCBI Taxonomy" id="1908238"/>
    <lineage>
        <taxon>Bacteria</taxon>
        <taxon>Pseudomonadati</taxon>
        <taxon>Bacteroidota</taxon>
        <taxon>Sphingobacteriia</taxon>
        <taxon>Sphingobacteriales</taxon>
        <taxon>Sphingobacteriaceae</taxon>
        <taxon>Pedobacter</taxon>
    </lineage>
</organism>
<keyword evidence="4" id="KW-0378">Hydrolase</keyword>
<dbReference type="GO" id="GO:0016787">
    <property type="term" value="F:hydrolase activity"/>
    <property type="evidence" value="ECO:0007669"/>
    <property type="project" value="UniProtKB-KW"/>
</dbReference>
<protein>
    <submittedName>
        <fullName evidence="4">Dienelactone hydrolase family protein</fullName>
    </submittedName>
</protein>
<feature type="chain" id="PRO_5046673843" evidence="2">
    <location>
        <begin position="22"/>
        <end position="276"/>
    </location>
</feature>
<accession>A0ABV8NQ99</accession>
<dbReference type="RefSeq" id="WP_378961522.1">
    <property type="nucleotide sequence ID" value="NZ_JBHRXC010000016.1"/>
</dbReference>
<evidence type="ECO:0000256" key="1">
    <source>
        <dbReference type="ARBA" id="ARBA00022729"/>
    </source>
</evidence>
<feature type="signal peptide" evidence="2">
    <location>
        <begin position="1"/>
        <end position="21"/>
    </location>
</feature>
<dbReference type="Gene3D" id="3.40.50.1820">
    <property type="entry name" value="alpha/beta hydrolase"/>
    <property type="match status" value="1"/>
</dbReference>
<sequence>MQNKFFYLFTLILLNTSIAIAQIRTSDNLKVDSLTFINARATLNKISNDNFEKRIYKQDNQELPYRLLLPKNYDKSKKYPLVITFHNSSRIGNDNEKQLEPLSKIWLRDEIFENYNCLVIAPQFNERSSNYSENENGILVSKPSNKINLVLDLLNALEQEYSNIDKSRIYLIGYSMGASTAQNLSSIAPKKFAAMVSIAAVPDFSNLKAMKNKNIFLIHGEKDVENPYKGSVELFEKLRNSKKITFKTYTELNHDNINIPLLLNDEIPKWLFRQKK</sequence>
<feature type="domain" description="Phospholipase/carboxylesterase/thioesterase" evidence="3">
    <location>
        <begin position="146"/>
        <end position="256"/>
    </location>
</feature>
<proteinExistence type="predicted"/>
<keyword evidence="5" id="KW-1185">Reference proteome</keyword>
<dbReference type="InterPro" id="IPR029058">
    <property type="entry name" value="AB_hydrolase_fold"/>
</dbReference>
<dbReference type="InterPro" id="IPR050955">
    <property type="entry name" value="Plant_Biomass_Hydrol_Est"/>
</dbReference>
<gene>
    <name evidence="4" type="ORF">ACFOUY_14305</name>
</gene>
<dbReference type="SUPFAM" id="SSF53474">
    <property type="entry name" value="alpha/beta-Hydrolases"/>
    <property type="match status" value="1"/>
</dbReference>
<dbReference type="PANTHER" id="PTHR43037">
    <property type="entry name" value="UNNAMED PRODUCT-RELATED"/>
    <property type="match status" value="1"/>
</dbReference>
<evidence type="ECO:0000313" key="5">
    <source>
        <dbReference type="Proteomes" id="UP001595792"/>
    </source>
</evidence>
<evidence type="ECO:0000259" key="3">
    <source>
        <dbReference type="Pfam" id="PF02230"/>
    </source>
</evidence>
<dbReference type="Proteomes" id="UP001595792">
    <property type="component" value="Unassembled WGS sequence"/>
</dbReference>
<dbReference type="PANTHER" id="PTHR43037:SF1">
    <property type="entry name" value="BLL1128 PROTEIN"/>
    <property type="match status" value="1"/>
</dbReference>
<name>A0ABV8NQ99_9SPHI</name>
<evidence type="ECO:0000313" key="4">
    <source>
        <dbReference type="EMBL" id="MFC4197874.1"/>
    </source>
</evidence>
<comment type="caution">
    <text evidence="4">The sequence shown here is derived from an EMBL/GenBank/DDBJ whole genome shotgun (WGS) entry which is preliminary data.</text>
</comment>
<reference evidence="5" key="1">
    <citation type="journal article" date="2019" name="Int. J. Syst. Evol. Microbiol.">
        <title>The Global Catalogue of Microorganisms (GCM) 10K type strain sequencing project: providing services to taxonomists for standard genome sequencing and annotation.</title>
        <authorList>
            <consortium name="The Broad Institute Genomics Platform"/>
            <consortium name="The Broad Institute Genome Sequencing Center for Infectious Disease"/>
            <person name="Wu L."/>
            <person name="Ma J."/>
        </authorList>
    </citation>
    <scope>NUCLEOTIDE SEQUENCE [LARGE SCALE GENOMIC DNA]</scope>
    <source>
        <strain evidence="5">CCM 8689</strain>
    </source>
</reference>